<dbReference type="Gene3D" id="3.40.50.720">
    <property type="entry name" value="NAD(P)-binding Rossmann-like Domain"/>
    <property type="match status" value="1"/>
</dbReference>
<dbReference type="InterPro" id="IPR036291">
    <property type="entry name" value="NAD(P)-bd_dom_sf"/>
</dbReference>
<dbReference type="EMBL" id="UINC01039866">
    <property type="protein sequence ID" value="SVB38966.1"/>
    <property type="molecule type" value="Genomic_DNA"/>
</dbReference>
<proteinExistence type="predicted"/>
<dbReference type="Pfam" id="PF01408">
    <property type="entry name" value="GFO_IDH_MocA"/>
    <property type="match status" value="1"/>
</dbReference>
<dbReference type="PANTHER" id="PTHR43818">
    <property type="entry name" value="BCDNA.GH03377"/>
    <property type="match status" value="1"/>
</dbReference>
<name>A0A382DKF6_9ZZZZ</name>
<sequence length="160" mass="17284">MVKPDKKLRLGIIGANVGYGWTPRAHAPAIAELTDIDLVAVCTAHEATSKESAEKFGAELAFHNHLDMLEQADLDAVAVVLRVPKHYQITCDVIKAGKHTYTEWPLGANLVEAQKMAKLADEAGVFTMVGLQSRAAPVFMLVKDMIQNGYVGNVLSANLS</sequence>
<accession>A0A382DKF6</accession>
<evidence type="ECO:0000259" key="2">
    <source>
        <dbReference type="Pfam" id="PF01408"/>
    </source>
</evidence>
<evidence type="ECO:0000256" key="1">
    <source>
        <dbReference type="ARBA" id="ARBA00023002"/>
    </source>
</evidence>
<organism evidence="3">
    <name type="scientific">marine metagenome</name>
    <dbReference type="NCBI Taxonomy" id="408172"/>
    <lineage>
        <taxon>unclassified sequences</taxon>
        <taxon>metagenomes</taxon>
        <taxon>ecological metagenomes</taxon>
    </lineage>
</organism>
<dbReference type="GO" id="GO:0000166">
    <property type="term" value="F:nucleotide binding"/>
    <property type="evidence" value="ECO:0007669"/>
    <property type="project" value="InterPro"/>
</dbReference>
<dbReference type="GO" id="GO:0016491">
    <property type="term" value="F:oxidoreductase activity"/>
    <property type="evidence" value="ECO:0007669"/>
    <property type="project" value="UniProtKB-KW"/>
</dbReference>
<gene>
    <name evidence="3" type="ORF">METZ01_LOCUS191820</name>
</gene>
<dbReference type="PANTHER" id="PTHR43818:SF11">
    <property type="entry name" value="BCDNA.GH03377"/>
    <property type="match status" value="1"/>
</dbReference>
<dbReference type="AlphaFoldDB" id="A0A382DKF6"/>
<evidence type="ECO:0000313" key="3">
    <source>
        <dbReference type="EMBL" id="SVB38966.1"/>
    </source>
</evidence>
<dbReference type="InterPro" id="IPR050463">
    <property type="entry name" value="Gfo/Idh/MocA_oxidrdct_glycsds"/>
</dbReference>
<feature type="domain" description="Gfo/Idh/MocA-like oxidoreductase N-terminal" evidence="2">
    <location>
        <begin position="17"/>
        <end position="130"/>
    </location>
</feature>
<protein>
    <recommendedName>
        <fullName evidence="2">Gfo/Idh/MocA-like oxidoreductase N-terminal domain-containing protein</fullName>
    </recommendedName>
</protein>
<dbReference type="SUPFAM" id="SSF51735">
    <property type="entry name" value="NAD(P)-binding Rossmann-fold domains"/>
    <property type="match status" value="1"/>
</dbReference>
<reference evidence="3" key="1">
    <citation type="submission" date="2018-05" db="EMBL/GenBank/DDBJ databases">
        <authorList>
            <person name="Lanie J.A."/>
            <person name="Ng W.-L."/>
            <person name="Kazmierczak K.M."/>
            <person name="Andrzejewski T.M."/>
            <person name="Davidsen T.M."/>
            <person name="Wayne K.J."/>
            <person name="Tettelin H."/>
            <person name="Glass J.I."/>
            <person name="Rusch D."/>
            <person name="Podicherti R."/>
            <person name="Tsui H.-C.T."/>
            <person name="Winkler M.E."/>
        </authorList>
    </citation>
    <scope>NUCLEOTIDE SEQUENCE</scope>
</reference>
<feature type="non-terminal residue" evidence="3">
    <location>
        <position position="160"/>
    </location>
</feature>
<keyword evidence="1" id="KW-0560">Oxidoreductase</keyword>
<dbReference type="InterPro" id="IPR000683">
    <property type="entry name" value="Gfo/Idh/MocA-like_OxRdtase_N"/>
</dbReference>